<reference evidence="2 3" key="1">
    <citation type="submission" date="2024-06" db="EMBL/GenBank/DDBJ databases">
        <authorList>
            <person name="Kim D.-U."/>
        </authorList>
    </citation>
    <scope>NUCLEOTIDE SEQUENCE [LARGE SCALE GENOMIC DNA]</scope>
    <source>
        <strain evidence="2 3">KACC15460</strain>
    </source>
</reference>
<protein>
    <submittedName>
        <fullName evidence="2">Uncharacterized protein</fullName>
    </submittedName>
</protein>
<sequence>MSPRIGILMAMGIAAGNSIIEYAPAAKKERDMSRFEALLGTAHRGARPVVMTSTALTGRFTRSTSPLLARIQAPLLAERSGAGGHATATPGKDPGHAHPQPVSFVG</sequence>
<keyword evidence="3" id="KW-1185">Reference proteome</keyword>
<evidence type="ECO:0000256" key="1">
    <source>
        <dbReference type="SAM" id="MobiDB-lite"/>
    </source>
</evidence>
<organism evidence="2 3">
    <name type="scientific">Mesorhizobium shangrilense</name>
    <dbReference type="NCBI Taxonomy" id="460060"/>
    <lineage>
        <taxon>Bacteria</taxon>
        <taxon>Pseudomonadati</taxon>
        <taxon>Pseudomonadota</taxon>
        <taxon>Alphaproteobacteria</taxon>
        <taxon>Hyphomicrobiales</taxon>
        <taxon>Phyllobacteriaceae</taxon>
        <taxon>Mesorhizobium</taxon>
    </lineage>
</organism>
<evidence type="ECO:0000313" key="3">
    <source>
        <dbReference type="Proteomes" id="UP001548832"/>
    </source>
</evidence>
<dbReference type="Proteomes" id="UP001548832">
    <property type="component" value="Unassembled WGS sequence"/>
</dbReference>
<comment type="caution">
    <text evidence="2">The sequence shown here is derived from an EMBL/GenBank/DDBJ whole genome shotgun (WGS) entry which is preliminary data.</text>
</comment>
<gene>
    <name evidence="2" type="ORF">ABVQ20_21695</name>
</gene>
<accession>A0ABV2DHS8</accession>
<name>A0ABV2DHS8_9HYPH</name>
<dbReference type="EMBL" id="JBEWSZ010000001">
    <property type="protein sequence ID" value="MET2829591.1"/>
    <property type="molecule type" value="Genomic_DNA"/>
</dbReference>
<proteinExistence type="predicted"/>
<dbReference type="RefSeq" id="WP_354461520.1">
    <property type="nucleotide sequence ID" value="NZ_JBEWSZ010000001.1"/>
</dbReference>
<evidence type="ECO:0000313" key="2">
    <source>
        <dbReference type="EMBL" id="MET2829591.1"/>
    </source>
</evidence>
<feature type="region of interest" description="Disordered" evidence="1">
    <location>
        <begin position="79"/>
        <end position="106"/>
    </location>
</feature>